<dbReference type="InterPro" id="IPR011044">
    <property type="entry name" value="Quino_amine_DH_bsu"/>
</dbReference>
<evidence type="ECO:0008006" key="3">
    <source>
        <dbReference type="Google" id="ProtNLM"/>
    </source>
</evidence>
<sequence>MSLETDLVDALDRAAAAHRPGAPDLDRLRSGGRRRARRRTTLRSVGVAAGLAVVAVLLPQLRAGGPSTAPEPAAPPLGELPVGEPPGIPHCDGGRTIVSGATRVSAWCDVLVSRGGSTLYLGDRRGVVLLRDEGVPVLLDRSGPEHWFPAVSNDGDWAAWLTSAQPEPTLVVVDLLRATVVAEVPWDSANGWVPGIDDLGRVYTVDFDTSEIRLYDIATDRVRIVTGAPDHAATGVRFVTADGLGILQGNPVGPVVVGQVAADGRFSAGEETSWDWVNWSPDRSRVVRDTETGPVISPAGGGRDVPLMVPELGSITWVPVWEDDDHVLVQYDPLTPNDPGLVSDTNGLEVPAGRTWLLRCSADTGECEIALEPGWAGNFGFPTYR</sequence>
<comment type="caution">
    <text evidence="1">The sequence shown here is derived from an EMBL/GenBank/DDBJ whole genome shotgun (WGS) entry which is preliminary data.</text>
</comment>
<dbReference type="EMBL" id="JBHUGD010000003">
    <property type="protein sequence ID" value="MFD1947377.1"/>
    <property type="molecule type" value="Genomic_DNA"/>
</dbReference>
<evidence type="ECO:0000313" key="2">
    <source>
        <dbReference type="Proteomes" id="UP001597351"/>
    </source>
</evidence>
<gene>
    <name evidence="1" type="ORF">ACFSDE_11300</name>
</gene>
<dbReference type="SUPFAM" id="SSF50969">
    <property type="entry name" value="YVTN repeat-like/Quinoprotein amine dehydrogenase"/>
    <property type="match status" value="1"/>
</dbReference>
<keyword evidence="2" id="KW-1185">Reference proteome</keyword>
<organism evidence="1 2">
    <name type="scientific">Nocardioides aestuarii</name>
    <dbReference type="NCBI Taxonomy" id="252231"/>
    <lineage>
        <taxon>Bacteria</taxon>
        <taxon>Bacillati</taxon>
        <taxon>Actinomycetota</taxon>
        <taxon>Actinomycetes</taxon>
        <taxon>Propionibacteriales</taxon>
        <taxon>Nocardioidaceae</taxon>
        <taxon>Nocardioides</taxon>
    </lineage>
</organism>
<name>A0ABW4TPA0_9ACTN</name>
<dbReference type="RefSeq" id="WP_343918418.1">
    <property type="nucleotide sequence ID" value="NZ_BAAAJT010000002.1"/>
</dbReference>
<reference evidence="2" key="1">
    <citation type="journal article" date="2019" name="Int. J. Syst. Evol. Microbiol.">
        <title>The Global Catalogue of Microorganisms (GCM) 10K type strain sequencing project: providing services to taxonomists for standard genome sequencing and annotation.</title>
        <authorList>
            <consortium name="The Broad Institute Genomics Platform"/>
            <consortium name="The Broad Institute Genome Sequencing Center for Infectious Disease"/>
            <person name="Wu L."/>
            <person name="Ma J."/>
        </authorList>
    </citation>
    <scope>NUCLEOTIDE SEQUENCE [LARGE SCALE GENOMIC DNA]</scope>
    <source>
        <strain evidence="2">CGMCC 1.12477</strain>
    </source>
</reference>
<protein>
    <recommendedName>
        <fullName evidence="3">WD40 repeat domain-containing protein</fullName>
    </recommendedName>
</protein>
<evidence type="ECO:0000313" key="1">
    <source>
        <dbReference type="EMBL" id="MFD1947377.1"/>
    </source>
</evidence>
<accession>A0ABW4TPA0</accession>
<proteinExistence type="predicted"/>
<dbReference type="Proteomes" id="UP001597351">
    <property type="component" value="Unassembled WGS sequence"/>
</dbReference>